<comment type="caution">
    <text evidence="2">The sequence shown here is derived from an EMBL/GenBank/DDBJ whole genome shotgun (WGS) entry which is preliminary data.</text>
</comment>
<protein>
    <submittedName>
        <fullName evidence="2">Uncharacterized protein</fullName>
    </submittedName>
</protein>
<evidence type="ECO:0000313" key="2">
    <source>
        <dbReference type="EMBL" id="MCS5736692.1"/>
    </source>
</evidence>
<accession>A0ABT2H9Z3</accession>
<dbReference type="EMBL" id="JANLCJ010000117">
    <property type="protein sequence ID" value="MCS5736692.1"/>
    <property type="molecule type" value="Genomic_DNA"/>
</dbReference>
<name>A0ABT2H9Z3_9MICO</name>
<sequence>MSNTQTYKLKSLKVNLIEAKEGQEFKFTDGAANGNAKFNSDGYIIHIQGTSATFFVKGSELEKFVSEPKPKKPKVPGAKDFIKTKG</sequence>
<evidence type="ECO:0000313" key="3">
    <source>
        <dbReference type="Proteomes" id="UP001165586"/>
    </source>
</evidence>
<gene>
    <name evidence="2" type="ORF">N1032_23460</name>
</gene>
<keyword evidence="3" id="KW-1185">Reference proteome</keyword>
<organism evidence="2 3">
    <name type="scientific">Herbiconiux daphne</name>
    <dbReference type="NCBI Taxonomy" id="2970914"/>
    <lineage>
        <taxon>Bacteria</taxon>
        <taxon>Bacillati</taxon>
        <taxon>Actinomycetota</taxon>
        <taxon>Actinomycetes</taxon>
        <taxon>Micrococcales</taxon>
        <taxon>Microbacteriaceae</taxon>
        <taxon>Herbiconiux</taxon>
    </lineage>
</organism>
<evidence type="ECO:0000256" key="1">
    <source>
        <dbReference type="SAM" id="MobiDB-lite"/>
    </source>
</evidence>
<feature type="non-terminal residue" evidence="2">
    <location>
        <position position="86"/>
    </location>
</feature>
<feature type="region of interest" description="Disordered" evidence="1">
    <location>
        <begin position="67"/>
        <end position="86"/>
    </location>
</feature>
<dbReference type="Proteomes" id="UP001165586">
    <property type="component" value="Unassembled WGS sequence"/>
</dbReference>
<dbReference type="RefSeq" id="WP_259542766.1">
    <property type="nucleotide sequence ID" value="NZ_JANLCJ010000117.1"/>
</dbReference>
<proteinExistence type="predicted"/>
<reference evidence="2" key="1">
    <citation type="submission" date="2022-08" db="EMBL/GenBank/DDBJ databases">
        <authorList>
            <person name="Deng Y."/>
            <person name="Han X.-F."/>
            <person name="Zhang Y.-Q."/>
        </authorList>
    </citation>
    <scope>NUCLEOTIDE SEQUENCE</scope>
    <source>
        <strain evidence="2">CPCC 203386</strain>
    </source>
</reference>